<dbReference type="Proteomes" id="UP001556631">
    <property type="component" value="Unassembled WGS sequence"/>
</dbReference>
<evidence type="ECO:0008006" key="4">
    <source>
        <dbReference type="Google" id="ProtNLM"/>
    </source>
</evidence>
<sequence length="65" mass="7014">MTEQDDVPVTTVGRTIRDCMAAGTDPAQLRKALDQATADGTLRTREAAELTAAVDRRGPEERSRA</sequence>
<organism evidence="2 3">
    <name type="scientific">Nocardioides eburneus</name>
    <dbReference type="NCBI Taxonomy" id="3231482"/>
    <lineage>
        <taxon>Bacteria</taxon>
        <taxon>Bacillati</taxon>
        <taxon>Actinomycetota</taxon>
        <taxon>Actinomycetes</taxon>
        <taxon>Propionibacteriales</taxon>
        <taxon>Nocardioidaceae</taxon>
        <taxon>Nocardioides</taxon>
    </lineage>
</organism>
<reference evidence="2 3" key="1">
    <citation type="submission" date="2024-07" db="EMBL/GenBank/DDBJ databases">
        <authorList>
            <person name="Lee S."/>
            <person name="Kang M."/>
        </authorList>
    </citation>
    <scope>NUCLEOTIDE SEQUENCE [LARGE SCALE GENOMIC DNA]</scope>
    <source>
        <strain evidence="2 3">DS6</strain>
    </source>
</reference>
<evidence type="ECO:0000256" key="1">
    <source>
        <dbReference type="SAM" id="MobiDB-lite"/>
    </source>
</evidence>
<evidence type="ECO:0000313" key="2">
    <source>
        <dbReference type="EMBL" id="MEX0429073.1"/>
    </source>
</evidence>
<proteinExistence type="predicted"/>
<gene>
    <name evidence="2" type="ORF">AB3X52_15715</name>
</gene>
<feature type="region of interest" description="Disordered" evidence="1">
    <location>
        <begin position="40"/>
        <end position="65"/>
    </location>
</feature>
<dbReference type="EMBL" id="JBFPJR010000032">
    <property type="protein sequence ID" value="MEX0429073.1"/>
    <property type="molecule type" value="Genomic_DNA"/>
</dbReference>
<dbReference type="RefSeq" id="WP_367995041.1">
    <property type="nucleotide sequence ID" value="NZ_JBFPJR010000032.1"/>
</dbReference>
<protein>
    <recommendedName>
        <fullName evidence="4">Antitoxin VbhA domain-containing protein</fullName>
    </recommendedName>
</protein>
<name>A0ABV3T1Q2_9ACTN</name>
<feature type="compositionally biased region" description="Basic and acidic residues" evidence="1">
    <location>
        <begin position="42"/>
        <end position="65"/>
    </location>
</feature>
<accession>A0ABV3T1Q2</accession>
<evidence type="ECO:0000313" key="3">
    <source>
        <dbReference type="Proteomes" id="UP001556631"/>
    </source>
</evidence>
<keyword evidence="3" id="KW-1185">Reference proteome</keyword>
<comment type="caution">
    <text evidence="2">The sequence shown here is derived from an EMBL/GenBank/DDBJ whole genome shotgun (WGS) entry which is preliminary data.</text>
</comment>